<keyword evidence="8" id="KW-0670">Pyruvate</keyword>
<reference evidence="8 9" key="1">
    <citation type="submission" date="2019-12" db="EMBL/GenBank/DDBJ databases">
        <title>Mucilaginibacter sp. HMF7410 genome sequencing and assembly.</title>
        <authorList>
            <person name="Kang H."/>
            <person name="Cha I."/>
            <person name="Kim H."/>
            <person name="Joh K."/>
        </authorList>
    </citation>
    <scope>NUCLEOTIDE SEQUENCE [LARGE SCALE GENOMIC DNA]</scope>
    <source>
        <strain evidence="8 9">HMF7410</strain>
    </source>
</reference>
<dbReference type="PANTHER" id="PTHR42981">
    <property type="entry name" value="PYRUVATE DEHYDROGENASE [UBIQUINONE]"/>
    <property type="match status" value="1"/>
</dbReference>
<dbReference type="Proteomes" id="UP000462014">
    <property type="component" value="Unassembled WGS sequence"/>
</dbReference>
<evidence type="ECO:0000313" key="8">
    <source>
        <dbReference type="EMBL" id="MVN21610.1"/>
    </source>
</evidence>
<comment type="caution">
    <text evidence="8">The sequence shown here is derived from an EMBL/GenBank/DDBJ whole genome shotgun (WGS) entry which is preliminary data.</text>
</comment>
<sequence>MKNTSRRKFVQNISLAIAGAATVPEFLAAKLVQPLNTGHIADQENLIEPSSSDNTSDILIDKLIAWKVEVIFGMIGDGINPIIESIRKKQDKIRFITVRHEEAAAFMASGYFKHSGKLAACIATSGPGAVHLMNGIYDAAKENVPVIAITGSTYHDLLGTHFTQEVDTVSLMKDATVFNQMLTGPQHALTAVDLACRAALTTPGVAHLTISTDVQQKVLSEDKKSKKAANLHGSSTYMPRVETPEEDELNTAANLINSSSKVMILAGRGALKARAEVGQLAEKLGAPVAKALLGKALLPDDSPFTTGGTGHLGTYPSQQMMAECDLLLILGSTMPWIEYYPKNAKGIQIDRDPKRIGLRFPVDIGLNGDVKATLTALLPKLKKNSNHSFLQLAQQRMADWKKTIARLEEDKSLPIKPPFLVAQVNRLLTDDAMISIDTGAHTVFTARHIQIRPQQQVAVCGNLASMAPGLPYAIAAQIAYPGRQSIAMVGDGGFTMLMGEMATAVRYNLPVKVVVFKNNTLSMDQYEQLDIGSKPYGIDLQPIDFVKIAEACGAEGYRCTKPDEIASTLKKAFASTRPAVIEVLVDPEQNPAPPDKLV</sequence>
<feature type="domain" description="Thiamine pyrophosphate enzyme central" evidence="5">
    <location>
        <begin position="250"/>
        <end position="377"/>
    </location>
</feature>
<evidence type="ECO:0000259" key="6">
    <source>
        <dbReference type="Pfam" id="PF02775"/>
    </source>
</evidence>
<dbReference type="InterPro" id="IPR012001">
    <property type="entry name" value="Thiamin_PyroP_enz_TPP-bd_dom"/>
</dbReference>
<dbReference type="GO" id="GO:0030976">
    <property type="term" value="F:thiamine pyrophosphate binding"/>
    <property type="evidence" value="ECO:0007669"/>
    <property type="project" value="InterPro"/>
</dbReference>
<dbReference type="Pfam" id="PF02775">
    <property type="entry name" value="TPP_enzyme_C"/>
    <property type="match status" value="1"/>
</dbReference>
<evidence type="ECO:0000313" key="9">
    <source>
        <dbReference type="Proteomes" id="UP000462014"/>
    </source>
</evidence>
<feature type="domain" description="Thiamine pyrophosphate enzyme N-terminal TPP-binding" evidence="7">
    <location>
        <begin position="54"/>
        <end position="170"/>
    </location>
</feature>
<dbReference type="InterPro" id="IPR029035">
    <property type="entry name" value="DHS-like_NAD/FAD-binding_dom"/>
</dbReference>
<dbReference type="Pfam" id="PF02776">
    <property type="entry name" value="TPP_enzyme_N"/>
    <property type="match status" value="1"/>
</dbReference>
<dbReference type="Gene3D" id="3.40.50.1220">
    <property type="entry name" value="TPP-binding domain"/>
    <property type="match status" value="1"/>
</dbReference>
<evidence type="ECO:0000259" key="7">
    <source>
        <dbReference type="Pfam" id="PF02776"/>
    </source>
</evidence>
<evidence type="ECO:0000256" key="2">
    <source>
        <dbReference type="ARBA" id="ARBA00023052"/>
    </source>
</evidence>
<dbReference type="CDD" id="cd02014">
    <property type="entry name" value="TPP_POX"/>
    <property type="match status" value="1"/>
</dbReference>
<dbReference type="GO" id="GO:0000287">
    <property type="term" value="F:magnesium ion binding"/>
    <property type="evidence" value="ECO:0007669"/>
    <property type="project" value="InterPro"/>
</dbReference>
<dbReference type="GO" id="GO:0003824">
    <property type="term" value="F:catalytic activity"/>
    <property type="evidence" value="ECO:0007669"/>
    <property type="project" value="InterPro"/>
</dbReference>
<dbReference type="CDD" id="cd07039">
    <property type="entry name" value="TPP_PYR_POX"/>
    <property type="match status" value="1"/>
</dbReference>
<dbReference type="InterPro" id="IPR000399">
    <property type="entry name" value="TPP-bd_CS"/>
</dbReference>
<comment type="similarity">
    <text evidence="1 3">Belongs to the TPP enzyme family.</text>
</comment>
<dbReference type="PANTHER" id="PTHR42981:SF2">
    <property type="entry name" value="PYRUVATE DEHYDROGENASE [UBIQUINONE]"/>
    <property type="match status" value="1"/>
</dbReference>
<gene>
    <name evidence="8" type="ORF">GO621_08670</name>
</gene>
<evidence type="ECO:0000256" key="4">
    <source>
        <dbReference type="SAM" id="MobiDB-lite"/>
    </source>
</evidence>
<dbReference type="EMBL" id="WPIK01000006">
    <property type="protein sequence ID" value="MVN21610.1"/>
    <property type="molecule type" value="Genomic_DNA"/>
</dbReference>
<dbReference type="PROSITE" id="PS00187">
    <property type="entry name" value="TPP_ENZYMES"/>
    <property type="match status" value="1"/>
</dbReference>
<dbReference type="GO" id="GO:0019752">
    <property type="term" value="P:carboxylic acid metabolic process"/>
    <property type="evidence" value="ECO:0007669"/>
    <property type="project" value="UniProtKB-ARBA"/>
</dbReference>
<protein>
    <submittedName>
        <fullName evidence="8">Pyruvate oxidase</fullName>
    </submittedName>
</protein>
<dbReference type="InterPro" id="IPR047211">
    <property type="entry name" value="POXB-like"/>
</dbReference>
<dbReference type="InterPro" id="IPR011766">
    <property type="entry name" value="TPP_enzyme_TPP-bd"/>
</dbReference>
<dbReference type="Gene3D" id="3.40.50.970">
    <property type="match status" value="2"/>
</dbReference>
<dbReference type="SUPFAM" id="SSF52518">
    <property type="entry name" value="Thiamin diphosphate-binding fold (THDP-binding)"/>
    <property type="match status" value="2"/>
</dbReference>
<dbReference type="Pfam" id="PF00205">
    <property type="entry name" value="TPP_enzyme_M"/>
    <property type="match status" value="1"/>
</dbReference>
<feature type="domain" description="Thiamine pyrophosphate enzyme TPP-binding" evidence="6">
    <location>
        <begin position="437"/>
        <end position="583"/>
    </location>
</feature>
<proteinExistence type="inferred from homology"/>
<feature type="region of interest" description="Disordered" evidence="4">
    <location>
        <begin position="221"/>
        <end position="243"/>
    </location>
</feature>
<dbReference type="InterPro" id="IPR047210">
    <property type="entry name" value="TPP_PYR_POXB-like"/>
</dbReference>
<name>A0A7K1SX30_9SPHI</name>
<organism evidence="8 9">
    <name type="scientific">Mucilaginibacter arboris</name>
    <dbReference type="NCBI Taxonomy" id="2682090"/>
    <lineage>
        <taxon>Bacteria</taxon>
        <taxon>Pseudomonadati</taxon>
        <taxon>Bacteroidota</taxon>
        <taxon>Sphingobacteriia</taxon>
        <taxon>Sphingobacteriales</taxon>
        <taxon>Sphingobacteriaceae</taxon>
        <taxon>Mucilaginibacter</taxon>
    </lineage>
</organism>
<keyword evidence="9" id="KW-1185">Reference proteome</keyword>
<dbReference type="AlphaFoldDB" id="A0A7K1SX30"/>
<accession>A0A7K1SX30</accession>
<evidence type="ECO:0000259" key="5">
    <source>
        <dbReference type="Pfam" id="PF00205"/>
    </source>
</evidence>
<dbReference type="InterPro" id="IPR047212">
    <property type="entry name" value="TPP_POXB-like"/>
</dbReference>
<evidence type="ECO:0000256" key="1">
    <source>
        <dbReference type="ARBA" id="ARBA00007812"/>
    </source>
</evidence>
<dbReference type="SUPFAM" id="SSF52467">
    <property type="entry name" value="DHS-like NAD/FAD-binding domain"/>
    <property type="match status" value="1"/>
</dbReference>
<dbReference type="InterPro" id="IPR029061">
    <property type="entry name" value="THDP-binding"/>
</dbReference>
<keyword evidence="2 3" id="KW-0786">Thiamine pyrophosphate</keyword>
<dbReference type="InterPro" id="IPR012000">
    <property type="entry name" value="Thiamin_PyroP_enz_cen_dom"/>
</dbReference>
<evidence type="ECO:0000256" key="3">
    <source>
        <dbReference type="RuleBase" id="RU362132"/>
    </source>
</evidence>